<evidence type="ECO:0008006" key="5">
    <source>
        <dbReference type="Google" id="ProtNLM"/>
    </source>
</evidence>
<dbReference type="Pfam" id="PF22124">
    <property type="entry name" value="Glyco_hydro_95_cat"/>
    <property type="match status" value="3"/>
</dbReference>
<feature type="domain" description="Glycosyl hydrolase family 95 catalytic" evidence="2">
    <location>
        <begin position="33"/>
        <end position="203"/>
    </location>
</feature>
<dbReference type="InterPro" id="IPR054363">
    <property type="entry name" value="GH95_cat"/>
</dbReference>
<evidence type="ECO:0000259" key="2">
    <source>
        <dbReference type="Pfam" id="PF22124"/>
    </source>
</evidence>
<dbReference type="PANTHER" id="PTHR31084">
    <property type="entry name" value="ALPHA-L-FUCOSIDASE 2"/>
    <property type="match status" value="1"/>
</dbReference>
<evidence type="ECO:0000313" key="4">
    <source>
        <dbReference type="Proteomes" id="UP000298061"/>
    </source>
</evidence>
<gene>
    <name evidence="3" type="ORF">EWM64_g878</name>
</gene>
<dbReference type="InterPro" id="IPR012341">
    <property type="entry name" value="6hp_glycosidase-like_sf"/>
</dbReference>
<dbReference type="Proteomes" id="UP000298061">
    <property type="component" value="Unassembled WGS sequence"/>
</dbReference>
<feature type="domain" description="Glycosyl hydrolase family 95 catalytic" evidence="2">
    <location>
        <begin position="225"/>
        <end position="340"/>
    </location>
</feature>
<proteinExistence type="predicted"/>
<dbReference type="GO" id="GO:0004560">
    <property type="term" value="F:alpha-L-fucosidase activity"/>
    <property type="evidence" value="ECO:0007669"/>
    <property type="project" value="TreeGrafter"/>
</dbReference>
<keyword evidence="4" id="KW-1185">Reference proteome</keyword>
<dbReference type="EMBL" id="SFCI01000051">
    <property type="protein sequence ID" value="TFY83133.1"/>
    <property type="molecule type" value="Genomic_DNA"/>
</dbReference>
<evidence type="ECO:0000313" key="3">
    <source>
        <dbReference type="EMBL" id="TFY83133.1"/>
    </source>
</evidence>
<dbReference type="AlphaFoldDB" id="A0A4Z0A9X3"/>
<dbReference type="SUPFAM" id="SSF48208">
    <property type="entry name" value="Six-hairpin glycosidases"/>
    <property type="match status" value="1"/>
</dbReference>
<feature type="non-terminal residue" evidence="3">
    <location>
        <position position="1"/>
    </location>
</feature>
<comment type="caution">
    <text evidence="3">The sequence shown here is derived from an EMBL/GenBank/DDBJ whole genome shotgun (WGS) entry which is preliminary data.</text>
</comment>
<dbReference type="PANTHER" id="PTHR31084:SF3">
    <property type="entry name" value="ALPHA-FUCOSIDASE A"/>
    <property type="match status" value="1"/>
</dbReference>
<dbReference type="Gene3D" id="1.50.10.10">
    <property type="match status" value="1"/>
</dbReference>
<sequence>DAAHSYSFKLADPHDALVVLIGKAAQSDVGSQLAQHVQDYGPAVGKFSLSLGQQPDLDNPTDQLWDAYRTNAGNPYLEWLLFNYGRYMLISSSRGLLSANLQGMWAFQQSNDWGADYHANINLQMNYWMAEMTNMDVAKPLFDYIEKTWVPRGTETAQILYNISRGWVTHDEMNIFGHTGMKLNSDDSQASVNYPECPAWMVRCRILTSDQILVYARVSSCMVQMIHVWDHFDYTHDVDWWKAQGWALLRGATEFQLQKLIPDLHFNDSTLVVSPCNSPEQTPVTFGCPHAQQVIWQLFNSAEKGYQVAEDTDSVFLDEVRTKRSQMDKGIHIGSWGQLQGPVPQNGNLHNYTTQDVIDAATISLIHRGNGTDPDADSGWEKVWRAAQWAQLGNATEFYHELSVCYMQVTQPSKRSHRNFGHDLFSRYNPNSNRFQIDANLAYPAVLLNGLIQAPDIASYSAPLNIILLPALPTNWPSGSIHGARIHGGRTLDLEWSDGKPTQATITTDQTGISRTVDVVYAGRVVKTLTAGSSSTQTISF</sequence>
<reference evidence="3 4" key="1">
    <citation type="submission" date="2019-02" db="EMBL/GenBank/DDBJ databases">
        <title>Genome sequencing of the rare red list fungi Hericium alpestre (H. flagellum).</title>
        <authorList>
            <person name="Buettner E."/>
            <person name="Kellner H."/>
        </authorList>
    </citation>
    <scope>NUCLEOTIDE SEQUENCE [LARGE SCALE GENOMIC DNA]</scope>
    <source>
        <strain evidence="3 4">DSM 108284</strain>
    </source>
</reference>
<protein>
    <recommendedName>
        <fullName evidence="5">Glycosyl hydrolase family 95 N-terminal domain-containing protein</fullName>
    </recommendedName>
</protein>
<dbReference type="GO" id="GO:0005975">
    <property type="term" value="P:carbohydrate metabolic process"/>
    <property type="evidence" value="ECO:0007669"/>
    <property type="project" value="InterPro"/>
</dbReference>
<dbReference type="OrthoDB" id="2848340at2759"/>
<feature type="domain" description="Glycosyl hydrolase family 95 catalytic" evidence="2">
    <location>
        <begin position="349"/>
        <end position="448"/>
    </location>
</feature>
<dbReference type="Pfam" id="PF21307">
    <property type="entry name" value="Glyco_hydro_95_C"/>
    <property type="match status" value="1"/>
</dbReference>
<accession>A0A4Z0A9X3</accession>
<evidence type="ECO:0000259" key="1">
    <source>
        <dbReference type="Pfam" id="PF21307"/>
    </source>
</evidence>
<name>A0A4Z0A9X3_9AGAM</name>
<dbReference type="InterPro" id="IPR049053">
    <property type="entry name" value="AFCA-like_C"/>
</dbReference>
<dbReference type="STRING" id="135208.A0A4Z0A9X3"/>
<feature type="domain" description="Alpha fucosidase A-like C-terminal" evidence="1">
    <location>
        <begin position="465"/>
        <end position="513"/>
    </location>
</feature>
<organism evidence="3 4">
    <name type="scientific">Hericium alpestre</name>
    <dbReference type="NCBI Taxonomy" id="135208"/>
    <lineage>
        <taxon>Eukaryota</taxon>
        <taxon>Fungi</taxon>
        <taxon>Dikarya</taxon>
        <taxon>Basidiomycota</taxon>
        <taxon>Agaricomycotina</taxon>
        <taxon>Agaricomycetes</taxon>
        <taxon>Russulales</taxon>
        <taxon>Hericiaceae</taxon>
        <taxon>Hericium</taxon>
    </lineage>
</organism>
<dbReference type="InterPro" id="IPR008928">
    <property type="entry name" value="6-hairpin_glycosidase_sf"/>
</dbReference>